<dbReference type="PROSITE" id="PS50237">
    <property type="entry name" value="HECT"/>
    <property type="match status" value="2"/>
</dbReference>
<keyword evidence="6" id="KW-1185">Reference proteome</keyword>
<evidence type="ECO:0000256" key="3">
    <source>
        <dbReference type="SAM" id="MobiDB-lite"/>
    </source>
</evidence>
<evidence type="ECO:0000313" key="6">
    <source>
        <dbReference type="Proteomes" id="UP000694844"/>
    </source>
</evidence>
<dbReference type="Gene3D" id="1.10.150.50">
    <property type="entry name" value="Transcription Factor, Ets-1"/>
    <property type="match status" value="1"/>
</dbReference>
<dbReference type="KEGG" id="cvn:111138504"/>
<gene>
    <name evidence="7" type="primary">LOC111138504</name>
</gene>
<evidence type="ECO:0000313" key="7">
    <source>
        <dbReference type="RefSeq" id="XP_022346226.1"/>
    </source>
</evidence>
<dbReference type="AlphaFoldDB" id="A0A8B8F1X0"/>
<dbReference type="OrthoDB" id="6140673at2759"/>
<dbReference type="Gene3D" id="3.90.1750.10">
    <property type="entry name" value="Hect, E3 ligase catalytic domains"/>
    <property type="match status" value="1"/>
</dbReference>
<sequence>MADELLKKALDEIGLQSLVTRFEEERIDGNVALTLSDGELKRLGIDTIGDKYRLFNSIKKLQLADDNEREPQELAFNLQRERARLFGLGSSRSSGRRSRSLSATGQDSKRKKSKRGWTLQFFCLSSVNKESIPTSSEKEILNKAGLGQKKITLFQKETECEVTEKLMSDEGFPKLQEAGGFELLRCHPSTRTLSLISCRWNADELKKNVNPQANIYIRPIQKNLTTEAINTLDESEETSFAIKCMKCKKEFNARSLRQHLLDGCYEDESRHQNEVQEVENIIIVQEGHIEIQQQLVTDLHDTEPASTEDSDDLPDLIHTPRDQRQEVLVEATVEESANVLGLSSSKISSPEIQEVVRVIVKFCQENSIVDPVEILRKIQQEMVTGRPLEIEDVSQCIEGDTNFVMVDRLNLLTTARDEIESLTNLRPTLEIQFYNEGAVDYGGPRKDFFRLTLIEIKQKYFDNGLRDLLADDYLFVGRLFALSILQNGPLPAFLEPEIVQQLFDNDTVTSSSCIKNIQIGMDALGLYTICKLLPSLVFLFQSKKPALTLRSLIHLLQPRFSDEGSNTSTFEKSVYSAFLRYLRKVSSGNRHPVTLERVLLFATSTTEEPVLGFKNHPYIEFYEVDTSFLPTANTCVCALRLPRPSQNTELPIDDVLFQLYDLAFMNDYYGLK</sequence>
<dbReference type="GeneID" id="111138504"/>
<dbReference type="SUPFAM" id="SSF47769">
    <property type="entry name" value="SAM/Pointed domain"/>
    <property type="match status" value="1"/>
</dbReference>
<dbReference type="CDD" id="cd09487">
    <property type="entry name" value="SAM_superfamily"/>
    <property type="match status" value="1"/>
</dbReference>
<keyword evidence="1 2" id="KW-0833">Ubl conjugation pathway</keyword>
<evidence type="ECO:0000259" key="5">
    <source>
        <dbReference type="PROSITE" id="PS50237"/>
    </source>
</evidence>
<dbReference type="SUPFAM" id="SSF56204">
    <property type="entry name" value="Hect, E3 ligase catalytic domain"/>
    <property type="match status" value="1"/>
</dbReference>
<reference evidence="7" key="1">
    <citation type="submission" date="2025-08" db="UniProtKB">
        <authorList>
            <consortium name="RefSeq"/>
        </authorList>
    </citation>
    <scope>IDENTIFICATION</scope>
    <source>
        <tissue evidence="7">Whole sample</tissue>
    </source>
</reference>
<evidence type="ECO:0000256" key="1">
    <source>
        <dbReference type="ARBA" id="ARBA00022786"/>
    </source>
</evidence>
<dbReference type="Proteomes" id="UP000694844">
    <property type="component" value="Chromosome 5"/>
</dbReference>
<dbReference type="Pfam" id="PF00536">
    <property type="entry name" value="SAM_1"/>
    <property type="match status" value="1"/>
</dbReference>
<dbReference type="Gene3D" id="3.30.2410.10">
    <property type="entry name" value="Hect, E3 ligase catalytic domain"/>
    <property type="match status" value="1"/>
</dbReference>
<protein>
    <submittedName>
        <fullName evidence="7">Uncharacterized protein LOC111138504 isoform X1</fullName>
    </submittedName>
</protein>
<feature type="region of interest" description="Disordered" evidence="3">
    <location>
        <begin position="89"/>
        <end position="112"/>
    </location>
</feature>
<feature type="domain" description="SAM" evidence="4">
    <location>
        <begin position="1"/>
        <end position="64"/>
    </location>
</feature>
<dbReference type="InterPro" id="IPR000569">
    <property type="entry name" value="HECT_dom"/>
</dbReference>
<comment type="caution">
    <text evidence="2">Lacks conserved residue(s) required for the propagation of feature annotation.</text>
</comment>
<organism evidence="6 7">
    <name type="scientific">Crassostrea virginica</name>
    <name type="common">Eastern oyster</name>
    <dbReference type="NCBI Taxonomy" id="6565"/>
    <lineage>
        <taxon>Eukaryota</taxon>
        <taxon>Metazoa</taxon>
        <taxon>Spiralia</taxon>
        <taxon>Lophotrochozoa</taxon>
        <taxon>Mollusca</taxon>
        <taxon>Bivalvia</taxon>
        <taxon>Autobranchia</taxon>
        <taxon>Pteriomorphia</taxon>
        <taxon>Ostreida</taxon>
        <taxon>Ostreoidea</taxon>
        <taxon>Ostreidae</taxon>
        <taxon>Crassostrea</taxon>
    </lineage>
</organism>
<accession>A0A8B8F1X0</accession>
<name>A0A8B8F1X0_CRAVI</name>
<dbReference type="RefSeq" id="XP_022346226.1">
    <property type="nucleotide sequence ID" value="XM_022490518.1"/>
</dbReference>
<evidence type="ECO:0000256" key="2">
    <source>
        <dbReference type="PROSITE-ProRule" id="PRU00104"/>
    </source>
</evidence>
<feature type="domain" description="HECT" evidence="5">
    <location>
        <begin position="597"/>
        <end position="650"/>
    </location>
</feature>
<feature type="active site" description="Glycyl thioester intermediate" evidence="2">
    <location>
        <position position="635"/>
    </location>
</feature>
<dbReference type="GO" id="GO:0004842">
    <property type="term" value="F:ubiquitin-protein transferase activity"/>
    <property type="evidence" value="ECO:0007669"/>
    <property type="project" value="InterPro"/>
</dbReference>
<proteinExistence type="predicted"/>
<dbReference type="PROSITE" id="PS50105">
    <property type="entry name" value="SAM_DOMAIN"/>
    <property type="match status" value="1"/>
</dbReference>
<dbReference type="InterPro" id="IPR035983">
    <property type="entry name" value="Hect_E3_ubiquitin_ligase"/>
</dbReference>
<feature type="domain" description="HECT" evidence="5">
    <location>
        <begin position="421"/>
        <end position="456"/>
    </location>
</feature>
<dbReference type="InterPro" id="IPR001660">
    <property type="entry name" value="SAM"/>
</dbReference>
<dbReference type="Pfam" id="PF00632">
    <property type="entry name" value="HECT"/>
    <property type="match status" value="1"/>
</dbReference>
<dbReference type="InterPro" id="IPR013761">
    <property type="entry name" value="SAM/pointed_sf"/>
</dbReference>
<evidence type="ECO:0000259" key="4">
    <source>
        <dbReference type="PROSITE" id="PS50105"/>
    </source>
</evidence>